<dbReference type="PANTHER" id="PTHR39160">
    <property type="entry name" value="CELL WALL-BINDING PROTEIN YOCH"/>
    <property type="match status" value="1"/>
</dbReference>
<keyword evidence="1" id="KW-0732">Signal</keyword>
<dbReference type="SMART" id="SM01208">
    <property type="entry name" value="G5"/>
    <property type="match status" value="1"/>
</dbReference>
<dbReference type="PROSITE" id="PS51109">
    <property type="entry name" value="G5"/>
    <property type="match status" value="1"/>
</dbReference>
<keyword evidence="2" id="KW-0812">Transmembrane</keyword>
<dbReference type="GO" id="GO:0019867">
    <property type="term" value="C:outer membrane"/>
    <property type="evidence" value="ECO:0007669"/>
    <property type="project" value="InterPro"/>
</dbReference>
<comment type="caution">
    <text evidence="4">The sequence shown here is derived from an EMBL/GenBank/DDBJ whole genome shotgun (WGS) entry which is preliminary data.</text>
</comment>
<dbReference type="InterPro" id="IPR011098">
    <property type="entry name" value="G5_dom"/>
</dbReference>
<sequence length="346" mass="37974">MVEKFKNSMKSYFSNGPKAIFIVLLILMISTIVIINTRKTLYVYVDGKEKKIITFRTHLKDALSANDIVVGPKDKTTIGLDSKINNNDKIYIKKAVNVEVEVDGKKLTVHSAENDVSTMLSAEGIKINEYDKVSPSRDEPLKDGLTVAVTRVETKIIKESKPIDYATVTKKDNDLEEGKNKVIQEGKPGEKVITTRVVYENGKEVSKKVISEVVTKKPVEKLVAMGTLGVYTPSRGSSVHYSNVMRMRATAYTADYASTGKGPGDHGYGITATGTVAKRNNGGYSSIAVDPRVIPLGTKVYVEGYGYAIAEDTGGAIKGDKIDVFFDSNNEVNNWGVKWVNVYIVK</sequence>
<keyword evidence="2" id="KW-0472">Membrane</keyword>
<evidence type="ECO:0000313" key="4">
    <source>
        <dbReference type="EMBL" id="PRR80840.1"/>
    </source>
</evidence>
<dbReference type="AlphaFoldDB" id="A0A2T0BAC3"/>
<accession>A0A2T0BAC3</accession>
<organism evidence="4 5">
    <name type="scientific">Clostridium liquoris</name>
    <dbReference type="NCBI Taxonomy" id="1289519"/>
    <lineage>
        <taxon>Bacteria</taxon>
        <taxon>Bacillati</taxon>
        <taxon>Bacillota</taxon>
        <taxon>Clostridia</taxon>
        <taxon>Eubacteriales</taxon>
        <taxon>Clostridiaceae</taxon>
        <taxon>Clostridium</taxon>
    </lineage>
</organism>
<protein>
    <submittedName>
        <fullName evidence="4">Cell wall-binding protein YocH</fullName>
    </submittedName>
</protein>
<dbReference type="InterPro" id="IPR010611">
    <property type="entry name" value="3D_dom"/>
</dbReference>
<dbReference type="GO" id="GO:0009254">
    <property type="term" value="P:peptidoglycan turnover"/>
    <property type="evidence" value="ECO:0007669"/>
    <property type="project" value="InterPro"/>
</dbReference>
<dbReference type="Proteomes" id="UP000239706">
    <property type="component" value="Unassembled WGS sequence"/>
</dbReference>
<proteinExistence type="predicted"/>
<dbReference type="RefSeq" id="WP_106062262.1">
    <property type="nucleotide sequence ID" value="NZ_PVXO01000002.1"/>
</dbReference>
<dbReference type="CDD" id="cd22786">
    <property type="entry name" value="DPBB_YuiC-like"/>
    <property type="match status" value="1"/>
</dbReference>
<evidence type="ECO:0000256" key="2">
    <source>
        <dbReference type="SAM" id="Phobius"/>
    </source>
</evidence>
<dbReference type="InterPro" id="IPR036908">
    <property type="entry name" value="RlpA-like_sf"/>
</dbReference>
<keyword evidence="5" id="KW-1185">Reference proteome</keyword>
<dbReference type="InterPro" id="IPR051933">
    <property type="entry name" value="Resuscitation_pf_RpfB"/>
</dbReference>
<evidence type="ECO:0000259" key="3">
    <source>
        <dbReference type="PROSITE" id="PS51109"/>
    </source>
</evidence>
<evidence type="ECO:0000313" key="5">
    <source>
        <dbReference type="Proteomes" id="UP000239706"/>
    </source>
</evidence>
<feature type="domain" description="G5" evidence="3">
    <location>
        <begin position="149"/>
        <end position="229"/>
    </location>
</feature>
<dbReference type="Pfam" id="PF06725">
    <property type="entry name" value="3D"/>
    <property type="match status" value="1"/>
</dbReference>
<dbReference type="Gene3D" id="2.40.40.10">
    <property type="entry name" value="RlpA-like domain"/>
    <property type="match status" value="1"/>
</dbReference>
<keyword evidence="2" id="KW-1133">Transmembrane helix</keyword>
<dbReference type="EMBL" id="PVXO01000002">
    <property type="protein sequence ID" value="PRR80840.1"/>
    <property type="molecule type" value="Genomic_DNA"/>
</dbReference>
<dbReference type="InterPro" id="IPR007137">
    <property type="entry name" value="DUF348"/>
</dbReference>
<evidence type="ECO:0000256" key="1">
    <source>
        <dbReference type="ARBA" id="ARBA00022729"/>
    </source>
</evidence>
<dbReference type="OrthoDB" id="9798935at2"/>
<feature type="transmembrane region" description="Helical" evidence="2">
    <location>
        <begin position="12"/>
        <end position="35"/>
    </location>
</feature>
<gene>
    <name evidence="4" type="primary">yocH_1</name>
    <name evidence="4" type="ORF">CLLI_00250</name>
</gene>
<dbReference type="SUPFAM" id="SSF50685">
    <property type="entry name" value="Barwin-like endoglucanases"/>
    <property type="match status" value="1"/>
</dbReference>
<dbReference type="Pfam" id="PF03990">
    <property type="entry name" value="DUF348"/>
    <property type="match status" value="2"/>
</dbReference>
<reference evidence="4 5" key="1">
    <citation type="submission" date="2018-03" db="EMBL/GenBank/DDBJ databases">
        <title>Genome sequence of Clostridium liquoris DSM 100320.</title>
        <authorList>
            <person name="Poehlein A."/>
            <person name="Daniel R."/>
        </authorList>
    </citation>
    <scope>NUCLEOTIDE SEQUENCE [LARGE SCALE GENOMIC DNA]</scope>
    <source>
        <strain evidence="4 5">DSM 100320</strain>
    </source>
</reference>
<dbReference type="PANTHER" id="PTHR39160:SF4">
    <property type="entry name" value="RESUSCITATION-PROMOTING FACTOR RPFB"/>
    <property type="match status" value="1"/>
</dbReference>
<name>A0A2T0BAC3_9CLOT</name>
<dbReference type="GO" id="GO:0004553">
    <property type="term" value="F:hydrolase activity, hydrolyzing O-glycosyl compounds"/>
    <property type="evidence" value="ECO:0007669"/>
    <property type="project" value="InterPro"/>
</dbReference>
<dbReference type="Gene3D" id="2.20.230.10">
    <property type="entry name" value="Resuscitation-promoting factor rpfb"/>
    <property type="match status" value="1"/>
</dbReference>
<dbReference type="Pfam" id="PF07501">
    <property type="entry name" value="G5"/>
    <property type="match status" value="1"/>
</dbReference>